<dbReference type="Gene3D" id="1.25.40.10">
    <property type="entry name" value="Tetratricopeptide repeat domain"/>
    <property type="match status" value="3"/>
</dbReference>
<dbReference type="FunFam" id="1.25.40.10:FF:000450">
    <property type="entry name" value="Putative pentatricopeptide repeat-containing protein"/>
    <property type="match status" value="1"/>
</dbReference>
<keyword evidence="6" id="KW-1185">Reference proteome</keyword>
<dbReference type="OMA" id="CLNVKCG"/>
<dbReference type="PANTHER" id="PTHR47926">
    <property type="entry name" value="PENTATRICOPEPTIDE REPEAT-CONTAINING PROTEIN"/>
    <property type="match status" value="1"/>
</dbReference>
<dbReference type="PROSITE" id="PS51375">
    <property type="entry name" value="PPR"/>
    <property type="match status" value="2"/>
</dbReference>
<dbReference type="GO" id="GO:0016554">
    <property type="term" value="P:cytidine to uridine editing"/>
    <property type="evidence" value="ECO:0007669"/>
    <property type="project" value="EnsemblPlants"/>
</dbReference>
<dbReference type="GO" id="GO:0008270">
    <property type="term" value="F:zinc ion binding"/>
    <property type="evidence" value="ECO:0007669"/>
    <property type="project" value="InterPro"/>
</dbReference>
<dbReference type="GeneID" id="110730996"/>
<evidence type="ECO:0000256" key="3">
    <source>
        <dbReference type="PROSITE-ProRule" id="PRU00708"/>
    </source>
</evidence>
<dbReference type="Proteomes" id="UP000596660">
    <property type="component" value="Unplaced"/>
</dbReference>
<dbReference type="OrthoDB" id="1487578at2759"/>
<evidence type="ECO:0000256" key="1">
    <source>
        <dbReference type="ARBA" id="ARBA00006643"/>
    </source>
</evidence>
<dbReference type="Pfam" id="PF14432">
    <property type="entry name" value="DYW_deaminase"/>
    <property type="match status" value="1"/>
</dbReference>
<protein>
    <recommendedName>
        <fullName evidence="4">DYW domain-containing protein</fullName>
    </recommendedName>
</protein>
<reference evidence="5" key="2">
    <citation type="submission" date="2021-03" db="UniProtKB">
        <authorList>
            <consortium name="EnsemblPlants"/>
        </authorList>
    </citation>
    <scope>IDENTIFICATION</scope>
</reference>
<dbReference type="GO" id="GO:0005739">
    <property type="term" value="C:mitochondrion"/>
    <property type="evidence" value="ECO:0007669"/>
    <property type="project" value="EnsemblPlants"/>
</dbReference>
<gene>
    <name evidence="5" type="primary">LOC110730996</name>
</gene>
<dbReference type="NCBIfam" id="TIGR00756">
    <property type="entry name" value="PPR"/>
    <property type="match status" value="3"/>
</dbReference>
<evidence type="ECO:0000313" key="5">
    <source>
        <dbReference type="EnsemblPlants" id="AUR62037023-RA:cds"/>
    </source>
</evidence>
<evidence type="ECO:0000259" key="4">
    <source>
        <dbReference type="Pfam" id="PF14432"/>
    </source>
</evidence>
<dbReference type="InterPro" id="IPR032867">
    <property type="entry name" value="DYW_dom"/>
</dbReference>
<proteinExistence type="inferred from homology"/>
<dbReference type="GO" id="GO:0003723">
    <property type="term" value="F:RNA binding"/>
    <property type="evidence" value="ECO:0007669"/>
    <property type="project" value="InterPro"/>
</dbReference>
<dbReference type="Gramene" id="AUR62037023-RA">
    <property type="protein sequence ID" value="AUR62037023-RA:cds"/>
    <property type="gene ID" value="AUR62037023"/>
</dbReference>
<dbReference type="FunFam" id="1.25.40.10:FF:000090">
    <property type="entry name" value="Pentatricopeptide repeat-containing protein, chloroplastic"/>
    <property type="match status" value="1"/>
</dbReference>
<reference evidence="5" key="1">
    <citation type="journal article" date="2017" name="Nature">
        <title>The genome of Chenopodium quinoa.</title>
        <authorList>
            <person name="Jarvis D.E."/>
            <person name="Ho Y.S."/>
            <person name="Lightfoot D.J."/>
            <person name="Schmoeckel S.M."/>
            <person name="Li B."/>
            <person name="Borm T.J.A."/>
            <person name="Ohyanagi H."/>
            <person name="Mineta K."/>
            <person name="Michell C.T."/>
            <person name="Saber N."/>
            <person name="Kharbatia N.M."/>
            <person name="Rupper R.R."/>
            <person name="Sharp A.R."/>
            <person name="Dally N."/>
            <person name="Boughton B.A."/>
            <person name="Woo Y.H."/>
            <person name="Gao G."/>
            <person name="Schijlen E.G.W.M."/>
            <person name="Guo X."/>
            <person name="Momin A.A."/>
            <person name="Negrao S."/>
            <person name="Al-Babili S."/>
            <person name="Gehring C."/>
            <person name="Roessner U."/>
            <person name="Jung C."/>
            <person name="Murphy K."/>
            <person name="Arold S.T."/>
            <person name="Gojobori T."/>
            <person name="van der Linden C.G."/>
            <person name="van Loo E.N."/>
            <person name="Jellen E.N."/>
            <person name="Maughan P.J."/>
            <person name="Tester M."/>
        </authorList>
    </citation>
    <scope>NUCLEOTIDE SEQUENCE [LARGE SCALE GENOMIC DNA]</scope>
    <source>
        <strain evidence="5">cv. PI 614886</strain>
    </source>
</reference>
<accession>A0A803MXU3</accession>
<name>A0A803MXU3_CHEQI</name>
<feature type="repeat" description="PPR" evidence="3">
    <location>
        <begin position="244"/>
        <end position="278"/>
    </location>
</feature>
<feature type="repeat" description="PPR" evidence="3">
    <location>
        <begin position="345"/>
        <end position="379"/>
    </location>
</feature>
<dbReference type="Pfam" id="PF01535">
    <property type="entry name" value="PPR"/>
    <property type="match status" value="5"/>
</dbReference>
<dbReference type="InterPro" id="IPR002885">
    <property type="entry name" value="PPR_rpt"/>
</dbReference>
<dbReference type="RefSeq" id="XP_021766539.1">
    <property type="nucleotide sequence ID" value="XM_021910847.1"/>
</dbReference>
<evidence type="ECO:0000256" key="2">
    <source>
        <dbReference type="ARBA" id="ARBA00022737"/>
    </source>
</evidence>
<organism evidence="5 6">
    <name type="scientific">Chenopodium quinoa</name>
    <name type="common">Quinoa</name>
    <dbReference type="NCBI Taxonomy" id="63459"/>
    <lineage>
        <taxon>Eukaryota</taxon>
        <taxon>Viridiplantae</taxon>
        <taxon>Streptophyta</taxon>
        <taxon>Embryophyta</taxon>
        <taxon>Tracheophyta</taxon>
        <taxon>Spermatophyta</taxon>
        <taxon>Magnoliopsida</taxon>
        <taxon>eudicotyledons</taxon>
        <taxon>Gunneridae</taxon>
        <taxon>Pentapetalae</taxon>
        <taxon>Caryophyllales</taxon>
        <taxon>Chenopodiaceae</taxon>
        <taxon>Chenopodioideae</taxon>
        <taxon>Atripliceae</taxon>
        <taxon>Chenopodium</taxon>
    </lineage>
</organism>
<dbReference type="Pfam" id="PF20431">
    <property type="entry name" value="E_motif"/>
    <property type="match status" value="1"/>
</dbReference>
<dbReference type="EnsemblPlants" id="AUR62037023-RA">
    <property type="protein sequence ID" value="AUR62037023-RA:cds"/>
    <property type="gene ID" value="AUR62037023"/>
</dbReference>
<evidence type="ECO:0000313" key="6">
    <source>
        <dbReference type="Proteomes" id="UP000596660"/>
    </source>
</evidence>
<dbReference type="KEGG" id="cqi:110730996"/>
<feature type="domain" description="DYW" evidence="4">
    <location>
        <begin position="569"/>
        <end position="638"/>
    </location>
</feature>
<dbReference type="InterPro" id="IPR046848">
    <property type="entry name" value="E_motif"/>
</dbReference>
<dbReference type="InterPro" id="IPR011990">
    <property type="entry name" value="TPR-like_helical_dom_sf"/>
</dbReference>
<dbReference type="InterPro" id="IPR046960">
    <property type="entry name" value="PPR_At4g14850-like_plant"/>
</dbReference>
<dbReference type="FunFam" id="1.25.40.10:FF:000682">
    <property type="entry name" value="Pentatricopeptide repeat-containing protein At3g16610"/>
    <property type="match status" value="1"/>
</dbReference>
<sequence length="638" mass="71212">MIKQSNTCRQARFICHLPATLTVQNPSNRPTSTTFAATVNEWNLQLRELSKQDQFLNALQLYLRMLRFGQSPDSSTFPFILKSCASLSLFFTGQQLHSHVLQTGSLSDTFVRTSLISFYCECYQLDSARQVFDEIPQPFQHQPTVCYNAMLSGYSMESRVSDVVSLFGVMRFLGVAYNDVTMLGLVPVCSLPPHLRFGMSLHGLNVRCGLVNDVAVVNCLLTMYLRCGSVDSARRLFDKIPEKSLITWNAMINGYAQNGFPARVLDLYHEMESLRIRPNAVTLVGVLSSCAHLGARSIGCDVEKQIETLGYSSNVFLRSVLINMHSRCGNLVKARAIFDDTPKKSLVIWTAMIGGYGLHGQGEVAVDLFDEMISSGIQPDGTVFVSVLSACSHAGLIDKGLTYFYSMGKYYNLVPKKEHYACMVDLLGRAGCLSKAHELIISMPMQPDAAVWGALLGACKIHKNVELAKLAFQRVVEIEPANTGYYVLLSNIYLDAGNIEGVKKTQVMMRGLKLRKDPGYSYVEHEGRIHMFLAGDTSHPETNEICKMLERLEKSVGNLGEFRQSNSRLHSERLAIAFGLLNTLPGAEIVVIKNLRVCEDCHLFIKLVSKTVDRLIVVRDATRFHHFRNGACSCKDYW</sequence>
<dbReference type="AlphaFoldDB" id="A0A803MXU3"/>
<comment type="similarity">
    <text evidence="1">Belongs to the PPR family. PCMP-H subfamily.</text>
</comment>
<keyword evidence="2" id="KW-0677">Repeat</keyword>
<dbReference type="Pfam" id="PF13041">
    <property type="entry name" value="PPR_2"/>
    <property type="match status" value="2"/>
</dbReference>
<dbReference type="PANTHER" id="PTHR47926:SF503">
    <property type="entry name" value="PENTATRICOPEPTIDE REPEAT-CONTAINING PROTEIN"/>
    <property type="match status" value="1"/>
</dbReference>